<dbReference type="SUPFAM" id="SSF52172">
    <property type="entry name" value="CheY-like"/>
    <property type="match status" value="2"/>
</dbReference>
<feature type="domain" description="Response regulatory" evidence="10">
    <location>
        <begin position="727"/>
        <end position="843"/>
    </location>
</feature>
<dbReference type="SMART" id="SM00448">
    <property type="entry name" value="REC"/>
    <property type="match status" value="2"/>
</dbReference>
<dbReference type="RefSeq" id="WP_133956000.1">
    <property type="nucleotide sequence ID" value="NZ_SORI01000002.1"/>
</dbReference>
<evidence type="ECO:0000256" key="4">
    <source>
        <dbReference type="PROSITE-ProRule" id="PRU00110"/>
    </source>
</evidence>
<dbReference type="SUPFAM" id="SSF55874">
    <property type="entry name" value="ATPase domain of HSP90 chaperone/DNA topoisomerase II/histidine kinase"/>
    <property type="match status" value="1"/>
</dbReference>
<feature type="domain" description="HPt" evidence="11">
    <location>
        <begin position="869"/>
        <end position="963"/>
    </location>
</feature>
<keyword evidence="7" id="KW-0472">Membrane</keyword>
<dbReference type="InterPro" id="IPR004358">
    <property type="entry name" value="Sig_transdc_His_kin-like_C"/>
</dbReference>
<accession>A0A4R8MDU2</accession>
<dbReference type="Pfam" id="PF00512">
    <property type="entry name" value="HisKA"/>
    <property type="match status" value="1"/>
</dbReference>
<dbReference type="SMART" id="SM00387">
    <property type="entry name" value="HATPase_c"/>
    <property type="match status" value="1"/>
</dbReference>
<dbReference type="GO" id="GO:0005524">
    <property type="term" value="F:ATP binding"/>
    <property type="evidence" value="ECO:0007669"/>
    <property type="project" value="UniProtKB-KW"/>
</dbReference>
<proteinExistence type="predicted"/>
<keyword evidence="3 5" id="KW-0597">Phosphoprotein</keyword>
<dbReference type="InterPro" id="IPR001789">
    <property type="entry name" value="Sig_transdc_resp-reg_receiver"/>
</dbReference>
<dbReference type="InterPro" id="IPR008207">
    <property type="entry name" value="Sig_transdc_His_kin_Hpt_dom"/>
</dbReference>
<dbReference type="InterPro" id="IPR036097">
    <property type="entry name" value="HisK_dim/P_sf"/>
</dbReference>
<dbReference type="CDD" id="cd17546">
    <property type="entry name" value="REC_hyHK_CKI1_RcsC-like"/>
    <property type="match status" value="1"/>
</dbReference>
<dbReference type="PANTHER" id="PTHR45339:SF5">
    <property type="entry name" value="HISTIDINE KINASE"/>
    <property type="match status" value="1"/>
</dbReference>
<keyword evidence="7" id="KW-1133">Transmembrane helix</keyword>
<protein>
    <recommendedName>
        <fullName evidence="2">histidine kinase</fullName>
        <ecNumber evidence="2">2.7.13.3</ecNumber>
    </recommendedName>
</protein>
<dbReference type="InterPro" id="IPR036641">
    <property type="entry name" value="HPT_dom_sf"/>
</dbReference>
<dbReference type="EC" id="2.7.13.3" evidence="2"/>
<feature type="modified residue" description="Phosphohistidine" evidence="4">
    <location>
        <position position="908"/>
    </location>
</feature>
<dbReference type="InterPro" id="IPR036890">
    <property type="entry name" value="HATPase_C_sf"/>
</dbReference>
<dbReference type="AlphaFoldDB" id="A0A4R8MDU2"/>
<dbReference type="OrthoDB" id="1314at2"/>
<dbReference type="CDD" id="cd16922">
    <property type="entry name" value="HATPase_EvgS-ArcB-TorS-like"/>
    <property type="match status" value="1"/>
</dbReference>
<dbReference type="Gene3D" id="3.30.565.10">
    <property type="entry name" value="Histidine kinase-like ATPase, C-terminal domain"/>
    <property type="match status" value="1"/>
</dbReference>
<keyword evidence="8" id="KW-0732">Signal</keyword>
<keyword evidence="12" id="KW-0418">Kinase</keyword>
<dbReference type="Gene3D" id="1.10.287.130">
    <property type="match status" value="1"/>
</dbReference>
<dbReference type="SUPFAM" id="SSF53850">
    <property type="entry name" value="Periplasmic binding protein-like II"/>
    <property type="match status" value="1"/>
</dbReference>
<evidence type="ECO:0000313" key="12">
    <source>
        <dbReference type="EMBL" id="TDY63128.1"/>
    </source>
</evidence>
<evidence type="ECO:0000256" key="3">
    <source>
        <dbReference type="ARBA" id="ARBA00022553"/>
    </source>
</evidence>
<dbReference type="PROSITE" id="PS50110">
    <property type="entry name" value="RESPONSE_REGULATORY"/>
    <property type="match status" value="2"/>
</dbReference>
<evidence type="ECO:0000256" key="2">
    <source>
        <dbReference type="ARBA" id="ARBA00012438"/>
    </source>
</evidence>
<dbReference type="SUPFAM" id="SSF47226">
    <property type="entry name" value="Histidine-containing phosphotransfer domain, HPT domain"/>
    <property type="match status" value="1"/>
</dbReference>
<dbReference type="EMBL" id="SORI01000002">
    <property type="protein sequence ID" value="TDY63128.1"/>
    <property type="molecule type" value="Genomic_DNA"/>
</dbReference>
<dbReference type="FunFam" id="3.30.565.10:FF:000010">
    <property type="entry name" value="Sensor histidine kinase RcsC"/>
    <property type="match status" value="1"/>
</dbReference>
<organism evidence="12 13">
    <name type="scientific">Aminivibrio pyruvatiphilus</name>
    <dbReference type="NCBI Taxonomy" id="1005740"/>
    <lineage>
        <taxon>Bacteria</taxon>
        <taxon>Thermotogati</taxon>
        <taxon>Synergistota</taxon>
        <taxon>Synergistia</taxon>
        <taxon>Synergistales</taxon>
        <taxon>Aminobacteriaceae</taxon>
        <taxon>Aminivibrio</taxon>
    </lineage>
</organism>
<dbReference type="PANTHER" id="PTHR45339">
    <property type="entry name" value="HYBRID SIGNAL TRANSDUCTION HISTIDINE KINASE J"/>
    <property type="match status" value="1"/>
</dbReference>
<dbReference type="Pfam" id="PF00497">
    <property type="entry name" value="SBP_bac_3"/>
    <property type="match status" value="1"/>
</dbReference>
<comment type="caution">
    <text evidence="12">The sequence shown here is derived from an EMBL/GenBank/DDBJ whole genome shotgun (WGS) entry which is preliminary data.</text>
</comment>
<evidence type="ECO:0000313" key="13">
    <source>
        <dbReference type="Proteomes" id="UP000295066"/>
    </source>
</evidence>
<dbReference type="PROSITE" id="PS50109">
    <property type="entry name" value="HIS_KIN"/>
    <property type="match status" value="1"/>
</dbReference>
<dbReference type="SMART" id="SM00388">
    <property type="entry name" value="HisKA"/>
    <property type="match status" value="1"/>
</dbReference>
<dbReference type="Proteomes" id="UP000295066">
    <property type="component" value="Unassembled WGS sequence"/>
</dbReference>
<evidence type="ECO:0000256" key="8">
    <source>
        <dbReference type="SAM" id="SignalP"/>
    </source>
</evidence>
<evidence type="ECO:0000256" key="1">
    <source>
        <dbReference type="ARBA" id="ARBA00000085"/>
    </source>
</evidence>
<dbReference type="InterPro" id="IPR003594">
    <property type="entry name" value="HATPase_dom"/>
</dbReference>
<dbReference type="Gene3D" id="3.40.190.10">
    <property type="entry name" value="Periplasmic binding protein-like II"/>
    <property type="match status" value="2"/>
</dbReference>
<name>A0A4R8MDU2_9BACT</name>
<dbReference type="InterPro" id="IPR003661">
    <property type="entry name" value="HisK_dim/P_dom"/>
</dbReference>
<comment type="catalytic activity">
    <reaction evidence="1">
        <text>ATP + protein L-histidine = ADP + protein N-phospho-L-histidine.</text>
        <dbReference type="EC" id="2.7.13.3"/>
    </reaction>
</comment>
<dbReference type="Gene3D" id="3.40.50.2300">
    <property type="match status" value="2"/>
</dbReference>
<dbReference type="PROSITE" id="PS50894">
    <property type="entry name" value="HPT"/>
    <property type="match status" value="1"/>
</dbReference>
<keyword evidence="7" id="KW-0812">Transmembrane</keyword>
<dbReference type="Gene3D" id="1.20.120.160">
    <property type="entry name" value="HPT domain"/>
    <property type="match status" value="1"/>
</dbReference>
<dbReference type="PRINTS" id="PR00344">
    <property type="entry name" value="BCTRLSENSOR"/>
</dbReference>
<keyword evidence="6" id="KW-0175">Coiled coil</keyword>
<gene>
    <name evidence="12" type="ORF">C8D99_102109</name>
</gene>
<dbReference type="GO" id="GO:0005886">
    <property type="term" value="C:plasma membrane"/>
    <property type="evidence" value="ECO:0007669"/>
    <property type="project" value="UniProtKB-SubCell"/>
</dbReference>
<feature type="domain" description="Response regulatory" evidence="10">
    <location>
        <begin position="574"/>
        <end position="697"/>
    </location>
</feature>
<evidence type="ECO:0000259" key="11">
    <source>
        <dbReference type="PROSITE" id="PS50894"/>
    </source>
</evidence>
<feature type="coiled-coil region" evidence="6">
    <location>
        <begin position="298"/>
        <end position="325"/>
    </location>
</feature>
<evidence type="ECO:0000256" key="6">
    <source>
        <dbReference type="SAM" id="Coils"/>
    </source>
</evidence>
<dbReference type="CDD" id="cd00082">
    <property type="entry name" value="HisKA"/>
    <property type="match status" value="1"/>
</dbReference>
<reference evidence="12 13" key="1">
    <citation type="submission" date="2019-03" db="EMBL/GenBank/DDBJ databases">
        <title>Genomic Encyclopedia of Type Strains, Phase IV (KMG-IV): sequencing the most valuable type-strain genomes for metagenomic binning, comparative biology and taxonomic classification.</title>
        <authorList>
            <person name="Goeker M."/>
        </authorList>
    </citation>
    <scope>NUCLEOTIDE SEQUENCE [LARGE SCALE GENOMIC DNA]</scope>
    <source>
        <strain evidence="12 13">DSM 25964</strain>
    </source>
</reference>
<keyword evidence="12" id="KW-0808">Transferase</keyword>
<dbReference type="InterPro" id="IPR005467">
    <property type="entry name" value="His_kinase_dom"/>
</dbReference>
<feature type="modified residue" description="4-aspartylphosphate" evidence="5">
    <location>
        <position position="778"/>
    </location>
</feature>
<evidence type="ECO:0000259" key="10">
    <source>
        <dbReference type="PROSITE" id="PS50110"/>
    </source>
</evidence>
<dbReference type="SMART" id="SM00062">
    <property type="entry name" value="PBPb"/>
    <property type="match status" value="1"/>
</dbReference>
<dbReference type="InterPro" id="IPR011006">
    <property type="entry name" value="CheY-like_superfamily"/>
</dbReference>
<feature type="transmembrane region" description="Helical" evidence="7">
    <location>
        <begin position="277"/>
        <end position="298"/>
    </location>
</feature>
<evidence type="ECO:0000259" key="9">
    <source>
        <dbReference type="PROSITE" id="PS50109"/>
    </source>
</evidence>
<keyword evidence="13" id="KW-1185">Reference proteome</keyword>
<dbReference type="Pfam" id="PF00072">
    <property type="entry name" value="Response_reg"/>
    <property type="match status" value="1"/>
</dbReference>
<dbReference type="Pfam" id="PF02518">
    <property type="entry name" value="HATPase_c"/>
    <property type="match status" value="1"/>
</dbReference>
<dbReference type="InterPro" id="IPR001638">
    <property type="entry name" value="Solute-binding_3/MltF_N"/>
</dbReference>
<feature type="chain" id="PRO_5020421259" description="histidine kinase" evidence="8">
    <location>
        <begin position="28"/>
        <end position="963"/>
    </location>
</feature>
<feature type="domain" description="Histidine kinase" evidence="9">
    <location>
        <begin position="332"/>
        <end position="553"/>
    </location>
</feature>
<feature type="modified residue" description="4-aspartylphosphate" evidence="5">
    <location>
        <position position="629"/>
    </location>
</feature>
<dbReference type="CDD" id="cd01007">
    <property type="entry name" value="PBP2_BvgS_HisK_like"/>
    <property type="match status" value="1"/>
</dbReference>
<sequence length="963" mass="107319">MRLSGPARAAVIALFLLCFFLASAAFAQELVLSEAEKAFLEQHKVIRMGVDPSFVPFEFIDSDGGYKGIAAEYVRIMEGKLGVRFEAAKGLTWPEAYSKALEGDLDVLPSISQTPERERYFLFSRPYYNFKRVIVTRTSQTDINDIEDLYGKTVAVQRNSSHHSYLIGHPAINLSLYDSVETALTSVANGTETAFVGNLATTHFLIKSTGLTNLKFVAFEAEKQLSLHFAVRKDWPELVSVLDKTLASITQEERLAINAKWIDLGTETDYGPLIRNLLIAGSAVFLILLVSLCWVWILKREAARRVKIQEDLEKAKLEAEAANNVKSGFMARMSHEVRTPLNAINGMAYLLKKSELAPTQKMYVDRIIQSSNTMLSIINDILDFSKIEAGKVELEHIAFNIDNVLQNVIDIVSYKIEEQRIGFSLTKDPRLPNFFFGDSRRIEQILINLINNAAKFTESGTISFDVRMKARKASTCLLLFTIEDTGIGMTEEQANRLFEPFSQGDASINRRFGGTGLGLAIVKNLLDMMGGEIQVYSSEGRGTTFIIQVELEVDAANEEEHRKRISSSYFRNIKTLVLEKTGANMNLIDSYLSSFGMECEITTSEASARSMLETANDKFSKPFDLLIIDYETPEEKAFSFVDKMRDNPRIVKMPAVILLLPMMREDLFDRTEEHGIEMAVGKPVIQSVLFNAIQEIFKLKAVSSVGGESQDKKEQVAEEEMKTSLGTILVVEDNKTNQLIAKSLLEQEGFSIILADDGEKGVAAFREHFGEIRLVLMDLHMPVLNGYDASLRIKETAPAVPIIALTADVVDGVREKCEQHGITDYISKPFDPEGFVRKVVETAGTRPLHLPKEKGILDRAMGLKFMGSNEALYKTVLSEYARENGTLVRDLAALVEAGQYDDAAKMVHKVKSSSGSIGATALHETARDLQRALEDSDGEKIRELHGTFSRQMETLLAEIGTDL</sequence>
<evidence type="ECO:0000256" key="7">
    <source>
        <dbReference type="SAM" id="Phobius"/>
    </source>
</evidence>
<evidence type="ECO:0000256" key="5">
    <source>
        <dbReference type="PROSITE-ProRule" id="PRU00169"/>
    </source>
</evidence>
<dbReference type="Pfam" id="PF01627">
    <property type="entry name" value="Hpt"/>
    <property type="match status" value="1"/>
</dbReference>
<dbReference type="GO" id="GO:0000155">
    <property type="term" value="F:phosphorelay sensor kinase activity"/>
    <property type="evidence" value="ECO:0007669"/>
    <property type="project" value="InterPro"/>
</dbReference>
<feature type="signal peptide" evidence="8">
    <location>
        <begin position="1"/>
        <end position="27"/>
    </location>
</feature>
<dbReference type="SUPFAM" id="SSF47384">
    <property type="entry name" value="Homodimeric domain of signal transducing histidine kinase"/>
    <property type="match status" value="1"/>
</dbReference>